<accession>A0A5A9PSW3</accession>
<dbReference type="Proteomes" id="UP000324632">
    <property type="component" value="Chromosome 3"/>
</dbReference>
<evidence type="ECO:0000256" key="1">
    <source>
        <dbReference type="SAM" id="MobiDB-lite"/>
    </source>
</evidence>
<dbReference type="AlphaFoldDB" id="A0A5A9PSW3"/>
<evidence type="ECO:0000313" key="3">
    <source>
        <dbReference type="Proteomes" id="UP000324632"/>
    </source>
</evidence>
<evidence type="ECO:0000313" key="2">
    <source>
        <dbReference type="EMBL" id="KAA0723847.1"/>
    </source>
</evidence>
<proteinExistence type="predicted"/>
<comment type="caution">
    <text evidence="2">The sequence shown here is derived from an EMBL/GenBank/DDBJ whole genome shotgun (WGS) entry which is preliminary data.</text>
</comment>
<dbReference type="EMBL" id="SOYY01000003">
    <property type="protein sequence ID" value="KAA0723847.1"/>
    <property type="molecule type" value="Genomic_DNA"/>
</dbReference>
<feature type="region of interest" description="Disordered" evidence="1">
    <location>
        <begin position="30"/>
        <end position="61"/>
    </location>
</feature>
<sequence length="227" mass="24795">MKGLDGNATLSWRKQSDGNVFQKLQEYNVTAPPTSPPIALLTAPPTSTATSPPTSTATAPPTVKKQIVRLKVTLNENVNDPEVQKNVLEKIQQILKMKGLDGNATLSWRKQSDGNIFQKYQEYNVTAPPTSPPIALLTAPPTSATTSPPTSTATAPPIGKKQIVRLKVTSNENVNDPEVQKNVLEKIQQILKMKGLDGNATLSGRKQSDENVFQKYQENNVTIQIFH</sequence>
<feature type="compositionally biased region" description="Low complexity" evidence="1">
    <location>
        <begin position="37"/>
        <end position="61"/>
    </location>
</feature>
<organism evidence="2 3">
    <name type="scientific">Triplophysa tibetana</name>
    <dbReference type="NCBI Taxonomy" id="1572043"/>
    <lineage>
        <taxon>Eukaryota</taxon>
        <taxon>Metazoa</taxon>
        <taxon>Chordata</taxon>
        <taxon>Craniata</taxon>
        <taxon>Vertebrata</taxon>
        <taxon>Euteleostomi</taxon>
        <taxon>Actinopterygii</taxon>
        <taxon>Neopterygii</taxon>
        <taxon>Teleostei</taxon>
        <taxon>Ostariophysi</taxon>
        <taxon>Cypriniformes</taxon>
        <taxon>Nemacheilidae</taxon>
        <taxon>Triplophysa</taxon>
    </lineage>
</organism>
<keyword evidence="3" id="KW-1185">Reference proteome</keyword>
<gene>
    <name evidence="2" type="ORF">E1301_Tti014118</name>
</gene>
<reference evidence="2 3" key="1">
    <citation type="journal article" date="2019" name="Mol. Ecol. Resour.">
        <title>Chromosome-level genome assembly of Triplophysa tibetana, a fish adapted to the harsh high-altitude environment of the Tibetan Plateau.</title>
        <authorList>
            <person name="Yang X."/>
            <person name="Liu H."/>
            <person name="Ma Z."/>
            <person name="Zou Y."/>
            <person name="Zou M."/>
            <person name="Mao Y."/>
            <person name="Li X."/>
            <person name="Wang H."/>
            <person name="Chen T."/>
            <person name="Wang W."/>
            <person name="Yang R."/>
        </authorList>
    </citation>
    <scope>NUCLEOTIDE SEQUENCE [LARGE SCALE GENOMIC DNA]</scope>
    <source>
        <strain evidence="2">TTIB1903HZAU</strain>
        <tissue evidence="2">Muscle</tissue>
    </source>
</reference>
<name>A0A5A9PSW3_9TELE</name>
<protein>
    <submittedName>
        <fullName evidence="2">Uncharacterized protein</fullName>
    </submittedName>
</protein>